<dbReference type="AlphaFoldDB" id="A0A089NNY8"/>
<gene>
    <name evidence="2" type="ORF">MOC_0485</name>
</gene>
<organism evidence="2 3">
    <name type="scientific">Methylobacterium oryzae CBMB20</name>
    <dbReference type="NCBI Taxonomy" id="693986"/>
    <lineage>
        <taxon>Bacteria</taxon>
        <taxon>Pseudomonadati</taxon>
        <taxon>Pseudomonadota</taxon>
        <taxon>Alphaproteobacteria</taxon>
        <taxon>Hyphomicrobiales</taxon>
        <taxon>Methylobacteriaceae</taxon>
        <taxon>Methylobacterium</taxon>
    </lineage>
</organism>
<sequence>MTGRSARRAQDVGCQHAGMTGHGRPSDRGEVRHGFSVPGRLLSSVKADRIANQGLKSDVLFRAMRWGPLAASCASCPSADE</sequence>
<evidence type="ECO:0000256" key="1">
    <source>
        <dbReference type="SAM" id="MobiDB-lite"/>
    </source>
</evidence>
<dbReference type="Proteomes" id="UP000029492">
    <property type="component" value="Chromosome"/>
</dbReference>
<accession>A0A089NNY8</accession>
<evidence type="ECO:0000313" key="2">
    <source>
        <dbReference type="EMBL" id="AIQ88240.1"/>
    </source>
</evidence>
<dbReference type="EMBL" id="CP003811">
    <property type="protein sequence ID" value="AIQ88240.1"/>
    <property type="molecule type" value="Genomic_DNA"/>
</dbReference>
<feature type="compositionally biased region" description="Basic and acidic residues" evidence="1">
    <location>
        <begin position="24"/>
        <end position="33"/>
    </location>
</feature>
<proteinExistence type="predicted"/>
<evidence type="ECO:0000313" key="3">
    <source>
        <dbReference type="Proteomes" id="UP000029492"/>
    </source>
</evidence>
<reference evidence="2 3" key="1">
    <citation type="journal article" date="2014" name="PLoS ONE">
        <title>Genome Information of Methylobacterium oryzae, a Plant-Probiotic Methylotroph in the Phyllosphere.</title>
        <authorList>
            <person name="Kwak M.J."/>
            <person name="Jeong H."/>
            <person name="Madhaiyan M."/>
            <person name="Lee Y."/>
            <person name="Sa T.M."/>
            <person name="Oh T.K."/>
            <person name="Kim J.F."/>
        </authorList>
    </citation>
    <scope>NUCLEOTIDE SEQUENCE [LARGE SCALE GENOMIC DNA]</scope>
    <source>
        <strain evidence="2 3">CBMB20</strain>
    </source>
</reference>
<keyword evidence="3" id="KW-1185">Reference proteome</keyword>
<dbReference type="HOGENOM" id="CLU_2569886_0_0_5"/>
<name>A0A089NNY8_9HYPH</name>
<feature type="region of interest" description="Disordered" evidence="1">
    <location>
        <begin position="1"/>
        <end position="34"/>
    </location>
</feature>
<protein>
    <submittedName>
        <fullName evidence="2">Protein of unassigned function</fullName>
    </submittedName>
</protein>
<dbReference type="KEGG" id="mor:MOC_0485"/>
<dbReference type="STRING" id="693986.MOC_0485"/>